<evidence type="ECO:0000313" key="3">
    <source>
        <dbReference type="Proteomes" id="UP000015101"/>
    </source>
</evidence>
<dbReference type="HOGENOM" id="CLU_822028_0_0_1"/>
<name>T1ERK9_HELRO</name>
<dbReference type="GeneID" id="20199209"/>
<sequence>MCQFNCMPPYYLPKWRYMPLDNKLPMLRCIPKEVLNLYIGNGSIGSSPWVKNKHLDFNLWDPLMLQQPCDKEYDSLRDPCLKCYFANAHHLRQLYKQGLITRDGKTVTCLREYNKYRAYMHAMNVEILRAFQVQNECEDTKRLVIATMIKAKALAMDDEKNQCGNNTLSRRYSETLRQEIKNVCERAENEFETTPFFREYCEGERQSLLKFRQILLKDINKKALLRLHKLQQYEYSLIQNWKDWQKHTNAQVQERADDLVREHVLKYERCKNIKEYMDLSLYRQGKIGDVVQKNRKLHESKLKESMRRVRQRVCLKSQRQYPLSATCPYS</sequence>
<accession>T1ERK9</accession>
<dbReference type="Proteomes" id="UP000015101">
    <property type="component" value="Unassembled WGS sequence"/>
</dbReference>
<protein>
    <submittedName>
        <fullName evidence="1 2">Uncharacterized protein</fullName>
    </submittedName>
</protein>
<dbReference type="RefSeq" id="XP_009019675.1">
    <property type="nucleotide sequence ID" value="XM_009021427.1"/>
</dbReference>
<keyword evidence="3" id="KW-1185">Reference proteome</keyword>
<proteinExistence type="predicted"/>
<reference evidence="1 3" key="2">
    <citation type="journal article" date="2013" name="Nature">
        <title>Insights into bilaterian evolution from three spiralian genomes.</title>
        <authorList>
            <person name="Simakov O."/>
            <person name="Marletaz F."/>
            <person name="Cho S.J."/>
            <person name="Edsinger-Gonzales E."/>
            <person name="Havlak P."/>
            <person name="Hellsten U."/>
            <person name="Kuo D.H."/>
            <person name="Larsson T."/>
            <person name="Lv J."/>
            <person name="Arendt D."/>
            <person name="Savage R."/>
            <person name="Osoegawa K."/>
            <person name="de Jong P."/>
            <person name="Grimwood J."/>
            <person name="Chapman J.A."/>
            <person name="Shapiro H."/>
            <person name="Aerts A."/>
            <person name="Otillar R.P."/>
            <person name="Terry A.Y."/>
            <person name="Boore J.L."/>
            <person name="Grigoriev I.V."/>
            <person name="Lindberg D.R."/>
            <person name="Seaver E.C."/>
            <person name="Weisblat D.A."/>
            <person name="Putnam N.H."/>
            <person name="Rokhsar D.S."/>
        </authorList>
    </citation>
    <scope>NUCLEOTIDE SEQUENCE</scope>
</reference>
<dbReference type="EMBL" id="AMQM01000833">
    <property type="status" value="NOT_ANNOTATED_CDS"/>
    <property type="molecule type" value="Genomic_DNA"/>
</dbReference>
<dbReference type="KEGG" id="hro:HELRODRAFT_161515"/>
<dbReference type="OrthoDB" id="8197715at2759"/>
<organism evidence="2 3">
    <name type="scientific">Helobdella robusta</name>
    <name type="common">Californian leech</name>
    <dbReference type="NCBI Taxonomy" id="6412"/>
    <lineage>
        <taxon>Eukaryota</taxon>
        <taxon>Metazoa</taxon>
        <taxon>Spiralia</taxon>
        <taxon>Lophotrochozoa</taxon>
        <taxon>Annelida</taxon>
        <taxon>Clitellata</taxon>
        <taxon>Hirudinea</taxon>
        <taxon>Rhynchobdellida</taxon>
        <taxon>Glossiphoniidae</taxon>
        <taxon>Helobdella</taxon>
    </lineage>
</organism>
<dbReference type="PANTHER" id="PTHR47315:SF3">
    <property type="entry name" value="FIBROUS SHEATH-INTERACTING PROTEIN 2-LIKE"/>
    <property type="match status" value="1"/>
</dbReference>
<gene>
    <name evidence="2" type="primary">20199209</name>
    <name evidence="1" type="ORF">HELRODRAFT_161515</name>
</gene>
<reference evidence="3" key="1">
    <citation type="submission" date="2012-12" db="EMBL/GenBank/DDBJ databases">
        <authorList>
            <person name="Hellsten U."/>
            <person name="Grimwood J."/>
            <person name="Chapman J.A."/>
            <person name="Shapiro H."/>
            <person name="Aerts A."/>
            <person name="Otillar R.P."/>
            <person name="Terry A.Y."/>
            <person name="Boore J.L."/>
            <person name="Simakov O."/>
            <person name="Marletaz F."/>
            <person name="Cho S.-J."/>
            <person name="Edsinger-Gonzales E."/>
            <person name="Havlak P."/>
            <person name="Kuo D.-H."/>
            <person name="Larsson T."/>
            <person name="Lv J."/>
            <person name="Arendt D."/>
            <person name="Savage R."/>
            <person name="Osoegawa K."/>
            <person name="de Jong P."/>
            <person name="Lindberg D.R."/>
            <person name="Seaver E.C."/>
            <person name="Weisblat D.A."/>
            <person name="Putnam N.H."/>
            <person name="Grigoriev I.V."/>
            <person name="Rokhsar D.S."/>
        </authorList>
    </citation>
    <scope>NUCLEOTIDE SEQUENCE</scope>
</reference>
<evidence type="ECO:0000313" key="1">
    <source>
        <dbReference type="EMBL" id="ESO02267.1"/>
    </source>
</evidence>
<dbReference type="InterPro" id="IPR038891">
    <property type="entry name" value="FSIP2"/>
</dbReference>
<evidence type="ECO:0000313" key="2">
    <source>
        <dbReference type="EnsemblMetazoa" id="HelroP161515"/>
    </source>
</evidence>
<dbReference type="CTD" id="20199209"/>
<dbReference type="EnsemblMetazoa" id="HelroT161515">
    <property type="protein sequence ID" value="HelroP161515"/>
    <property type="gene ID" value="HelroG161515"/>
</dbReference>
<dbReference type="InParanoid" id="T1ERK9"/>
<dbReference type="PANTHER" id="PTHR47315">
    <property type="entry name" value="FIBROUS SHEATH INTERACTING PROTEIN 2"/>
    <property type="match status" value="1"/>
</dbReference>
<dbReference type="EMBL" id="KB096742">
    <property type="protein sequence ID" value="ESO02267.1"/>
    <property type="molecule type" value="Genomic_DNA"/>
</dbReference>
<reference evidence="2" key="3">
    <citation type="submission" date="2015-06" db="UniProtKB">
        <authorList>
            <consortium name="EnsemblMetazoa"/>
        </authorList>
    </citation>
    <scope>IDENTIFICATION</scope>
</reference>
<dbReference type="AlphaFoldDB" id="T1ERK9"/>